<evidence type="ECO:0000256" key="1">
    <source>
        <dbReference type="SAM" id="Phobius"/>
    </source>
</evidence>
<feature type="transmembrane region" description="Helical" evidence="1">
    <location>
        <begin position="213"/>
        <end position="231"/>
    </location>
</feature>
<feature type="transmembrane region" description="Helical" evidence="1">
    <location>
        <begin position="387"/>
        <end position="406"/>
    </location>
</feature>
<evidence type="ECO:0008006" key="4">
    <source>
        <dbReference type="Google" id="ProtNLM"/>
    </source>
</evidence>
<dbReference type="Proteomes" id="UP000198956">
    <property type="component" value="Unassembled WGS sequence"/>
</dbReference>
<feature type="transmembrane region" description="Helical" evidence="1">
    <location>
        <begin position="176"/>
        <end position="193"/>
    </location>
</feature>
<feature type="transmembrane region" description="Helical" evidence="1">
    <location>
        <begin position="312"/>
        <end position="334"/>
    </location>
</feature>
<dbReference type="AlphaFoldDB" id="A0A1G8E0P5"/>
<evidence type="ECO:0000313" key="2">
    <source>
        <dbReference type="EMBL" id="SDH63448.1"/>
    </source>
</evidence>
<gene>
    <name evidence="2" type="ORF">SAMN04489735_103820</name>
</gene>
<name>A0A1G8E0P5_ANETH</name>
<protein>
    <recommendedName>
        <fullName evidence="4">ABC-2 type transport system permease protein</fullName>
    </recommendedName>
</protein>
<keyword evidence="1" id="KW-0472">Membrane</keyword>
<feature type="transmembrane region" description="Helical" evidence="1">
    <location>
        <begin position="267"/>
        <end position="292"/>
    </location>
</feature>
<evidence type="ECO:0000313" key="3">
    <source>
        <dbReference type="Proteomes" id="UP000198956"/>
    </source>
</evidence>
<sequence>MGSKATWLLARTILRDYFTFTKKKTILFIVTIILLWNVLYENAGLFFHSVSFLSPSNLVMLSLIGTQIIFLYVTFNWLMSALYYGKNTETLLALPFTKSRIVWTYFAVTLLRFYAFKLLFFLPLVYAAMRAGDSSWTEWGLIMASLFLFPVFTQELSLLLLLVLFSFSVRKGGQHIAIILAAVLFILTAALWLRSHPAYLNAIAETVHHPAFWFGLSGSIGALAVLLQFFIEKSWLKGREQAKQTSVAADFLPGMNNQLLKREIKNFFLTPTFIINYIAMAMLGTVFVFFFINNLSAQLFPSIFSADDIFMRGSAIFAAIYLLAMMMSSSTVAFSRDGTEWTYLRCLPLSFSALFHIKLWFCYAVDILAVFPAAIFLFWWLPLGSVVMIPVLGVAIAGSILTQTLVKMAVDAICPQFAWNSPAQALRHPKRYIAYLVNLIVMGLYGGIGWGSYHYGVFSFFETIFLIILMEAIVAAFLYLFLRIEGKKADRLSSCILKV</sequence>
<organism evidence="2 3">
    <name type="scientific">Aneurinibacillus thermoaerophilus</name>
    <dbReference type="NCBI Taxonomy" id="143495"/>
    <lineage>
        <taxon>Bacteria</taxon>
        <taxon>Bacillati</taxon>
        <taxon>Bacillota</taxon>
        <taxon>Bacilli</taxon>
        <taxon>Bacillales</taxon>
        <taxon>Paenibacillaceae</taxon>
        <taxon>Aneurinibacillus group</taxon>
        <taxon>Aneurinibacillus</taxon>
    </lineage>
</organism>
<dbReference type="RefSeq" id="WP_091261095.1">
    <property type="nucleotide sequence ID" value="NZ_FNDE01000038.1"/>
</dbReference>
<reference evidence="2 3" key="1">
    <citation type="submission" date="2016-10" db="EMBL/GenBank/DDBJ databases">
        <authorList>
            <person name="de Groot N.N."/>
        </authorList>
    </citation>
    <scope>NUCLEOTIDE SEQUENCE [LARGE SCALE GENOMIC DNA]</scope>
    <source>
        <strain evidence="2 3">L 420-91</strain>
    </source>
</reference>
<feature type="transmembrane region" description="Helical" evidence="1">
    <location>
        <begin position="459"/>
        <end position="482"/>
    </location>
</feature>
<feature type="transmembrane region" description="Helical" evidence="1">
    <location>
        <begin position="59"/>
        <end position="84"/>
    </location>
</feature>
<feature type="transmembrane region" description="Helical" evidence="1">
    <location>
        <begin position="355"/>
        <end position="381"/>
    </location>
</feature>
<feature type="transmembrane region" description="Helical" evidence="1">
    <location>
        <begin position="141"/>
        <end position="164"/>
    </location>
</feature>
<dbReference type="EMBL" id="FNDE01000038">
    <property type="protein sequence ID" value="SDH63448.1"/>
    <property type="molecule type" value="Genomic_DNA"/>
</dbReference>
<keyword evidence="1" id="KW-0812">Transmembrane</keyword>
<feature type="transmembrane region" description="Helical" evidence="1">
    <location>
        <begin position="25"/>
        <end position="47"/>
    </location>
</feature>
<feature type="transmembrane region" description="Helical" evidence="1">
    <location>
        <begin position="432"/>
        <end position="453"/>
    </location>
</feature>
<accession>A0A1G8E0P5</accession>
<proteinExistence type="predicted"/>
<feature type="transmembrane region" description="Helical" evidence="1">
    <location>
        <begin position="105"/>
        <end position="129"/>
    </location>
</feature>
<keyword evidence="1" id="KW-1133">Transmembrane helix</keyword>